<evidence type="ECO:0000313" key="2">
    <source>
        <dbReference type="Proteomes" id="UP001321543"/>
    </source>
</evidence>
<name>A0ABM8FUP1_9MICO</name>
<proteinExistence type="predicted"/>
<keyword evidence="2" id="KW-1185">Reference proteome</keyword>
<dbReference type="InterPro" id="IPR032710">
    <property type="entry name" value="NTF2-like_dom_sf"/>
</dbReference>
<dbReference type="Proteomes" id="UP001321543">
    <property type="component" value="Chromosome"/>
</dbReference>
<accession>A0ABM8FUP1</accession>
<sequence>MNKEWAENYLASFATKDLVVDTLWADDEKFQTENPITGEVHYGKEIYREGFTPYANDDPDNGVGIHKFTLVEFFSGPNPAVYRWRWDCTGAKSFLGLPTNGKDIVTTGVNTDWFDEDGKVIREVAYFDFLTPSIETGNLGYAVRDPLLAGGRLDDEETSATA</sequence>
<reference evidence="2" key="1">
    <citation type="journal article" date="2019" name="Int. J. Syst. Evol. Microbiol.">
        <title>The Global Catalogue of Microorganisms (GCM) 10K type strain sequencing project: providing services to taxonomists for standard genome sequencing and annotation.</title>
        <authorList>
            <consortium name="The Broad Institute Genomics Platform"/>
            <consortium name="The Broad Institute Genome Sequencing Center for Infectious Disease"/>
            <person name="Wu L."/>
            <person name="Ma J."/>
        </authorList>
    </citation>
    <scope>NUCLEOTIDE SEQUENCE [LARGE SCALE GENOMIC DNA]</scope>
    <source>
        <strain evidence="2">NBRC 106310</strain>
    </source>
</reference>
<dbReference type="SUPFAM" id="SSF54427">
    <property type="entry name" value="NTF2-like"/>
    <property type="match status" value="1"/>
</dbReference>
<gene>
    <name evidence="1" type="ORF">GCM10025863_19120</name>
</gene>
<dbReference type="RefSeq" id="WP_286299326.1">
    <property type="nucleotide sequence ID" value="NZ_AP027728.1"/>
</dbReference>
<dbReference type="EMBL" id="AP027728">
    <property type="protein sequence ID" value="BDZ39298.1"/>
    <property type="molecule type" value="Genomic_DNA"/>
</dbReference>
<evidence type="ECO:0008006" key="3">
    <source>
        <dbReference type="Google" id="ProtNLM"/>
    </source>
</evidence>
<organism evidence="1 2">
    <name type="scientific">Microbacterium suwonense</name>
    <dbReference type="NCBI Taxonomy" id="683047"/>
    <lineage>
        <taxon>Bacteria</taxon>
        <taxon>Bacillati</taxon>
        <taxon>Actinomycetota</taxon>
        <taxon>Actinomycetes</taxon>
        <taxon>Micrococcales</taxon>
        <taxon>Microbacteriaceae</taxon>
        <taxon>Microbacterium</taxon>
    </lineage>
</organism>
<dbReference type="Gene3D" id="3.10.450.50">
    <property type="match status" value="1"/>
</dbReference>
<protein>
    <recommendedName>
        <fullName evidence="3">SnoaL-like domain-containing protein</fullName>
    </recommendedName>
</protein>
<dbReference type="InterPro" id="IPR009959">
    <property type="entry name" value="Cyclase_SnoaL-like"/>
</dbReference>
<dbReference type="Pfam" id="PF07366">
    <property type="entry name" value="SnoaL"/>
    <property type="match status" value="1"/>
</dbReference>
<evidence type="ECO:0000313" key="1">
    <source>
        <dbReference type="EMBL" id="BDZ39298.1"/>
    </source>
</evidence>